<gene>
    <name evidence="6" type="ORF">PSI14_07110</name>
</gene>
<evidence type="ECO:0000259" key="5">
    <source>
        <dbReference type="Pfam" id="PF12759"/>
    </source>
</evidence>
<evidence type="ECO:0000313" key="7">
    <source>
        <dbReference type="Proteomes" id="UP001220225"/>
    </source>
</evidence>
<proteinExistence type="inferred from homology"/>
<evidence type="ECO:0000256" key="4">
    <source>
        <dbReference type="ARBA" id="ARBA00023172"/>
    </source>
</evidence>
<dbReference type="InterPro" id="IPR051354">
    <property type="entry name" value="Transposase_27_IS1"/>
</dbReference>
<dbReference type="Pfam" id="PF12759">
    <property type="entry name" value="HTH_Tnp_IS1"/>
    <property type="match status" value="1"/>
</dbReference>
<feature type="domain" description="Insertion element IS1 protein InsA helix-turn-helix" evidence="5">
    <location>
        <begin position="40"/>
        <end position="82"/>
    </location>
</feature>
<dbReference type="InterPro" id="IPR005063">
    <property type="entry name" value="Transposase_27"/>
</dbReference>
<dbReference type="Pfam" id="PF03400">
    <property type="entry name" value="DDE_Tnp_IS1"/>
    <property type="match status" value="1"/>
</dbReference>
<keyword evidence="3" id="KW-0815">Transposition</keyword>
<reference evidence="6 7" key="1">
    <citation type="submission" date="2023-02" db="EMBL/GenBank/DDBJ databases">
        <title>Entomopathogenic bacteria.</title>
        <authorList>
            <person name="Machado R.A."/>
        </authorList>
    </citation>
    <scope>NUCLEOTIDE SEQUENCE [LARGE SCALE GENOMIC DNA]</scope>
    <source>
        <strain evidence="6 7">XENO-2</strain>
    </source>
</reference>
<protein>
    <submittedName>
        <fullName evidence="6">IS1 family transposase</fullName>
    </submittedName>
</protein>
<dbReference type="InterPro" id="IPR024431">
    <property type="entry name" value="InsA_HTH_dom"/>
</dbReference>
<accession>A0ABT5LUE5</accession>
<dbReference type="Proteomes" id="UP001220225">
    <property type="component" value="Unassembled WGS sequence"/>
</dbReference>
<keyword evidence="7" id="KW-1185">Reference proteome</keyword>
<dbReference type="PANTHER" id="PTHR33293">
    <property type="entry name" value="INSERTION ELEMENT IS1 1 PROTEIN INSB-RELATED"/>
    <property type="match status" value="1"/>
</dbReference>
<name>A0ABT5LUE5_9GAMM</name>
<dbReference type="RefSeq" id="WP_273575231.1">
    <property type="nucleotide sequence ID" value="NZ_JAQRFN010000007.1"/>
</dbReference>
<sequence>MAKVDVYCRYCHTSEQVKGHGKGNGGHRCYACCKVFQLEYTYQACKPGVKEQIINMAMNNGGICDTARVLKVATSTVMTTLKKLTPRNVTTLPLDGDNIQLICEMDEQWSFVGNKKNQRRLWYAWEPRLKRIVAPVFGDRSRKTLDKLLTLLSPFNIRFYCTDDYAVYDSLPEEEHLTGKAFTQRLERNNLTHRIRIKRLNRKTIGYSKSEEMHDKVIGTFIERENYF</sequence>
<organism evidence="6 7">
    <name type="scientific">Xenorhabdus anantnagensis</name>
    <dbReference type="NCBI Taxonomy" id="3025875"/>
    <lineage>
        <taxon>Bacteria</taxon>
        <taxon>Pseudomonadati</taxon>
        <taxon>Pseudomonadota</taxon>
        <taxon>Gammaproteobacteria</taxon>
        <taxon>Enterobacterales</taxon>
        <taxon>Morganellaceae</taxon>
        <taxon>Xenorhabdus</taxon>
    </lineage>
</organism>
<dbReference type="NCBIfam" id="NF033558">
    <property type="entry name" value="transpos_IS1"/>
    <property type="match status" value="1"/>
</dbReference>
<evidence type="ECO:0000313" key="6">
    <source>
        <dbReference type="EMBL" id="MDC9596645.1"/>
    </source>
</evidence>
<comment type="function">
    <text evidence="1">Absolutely required for transposition of IS1.</text>
</comment>
<evidence type="ECO:0000256" key="2">
    <source>
        <dbReference type="ARBA" id="ARBA00008841"/>
    </source>
</evidence>
<comment type="similarity">
    <text evidence="2">Belongs to the transposase 27 family.</text>
</comment>
<dbReference type="PANTHER" id="PTHR33293:SF1">
    <property type="entry name" value="INSERTION ELEMENT IS1 1 PROTEIN INSB-RELATED"/>
    <property type="match status" value="1"/>
</dbReference>
<evidence type="ECO:0000256" key="1">
    <source>
        <dbReference type="ARBA" id="ARBA00004091"/>
    </source>
</evidence>
<comment type="caution">
    <text evidence="6">The sequence shown here is derived from an EMBL/GenBank/DDBJ whole genome shotgun (WGS) entry which is preliminary data.</text>
</comment>
<evidence type="ECO:0000256" key="3">
    <source>
        <dbReference type="ARBA" id="ARBA00022578"/>
    </source>
</evidence>
<keyword evidence="4" id="KW-0233">DNA recombination</keyword>
<dbReference type="EMBL" id="JAQRFN010000007">
    <property type="protein sequence ID" value="MDC9596645.1"/>
    <property type="molecule type" value="Genomic_DNA"/>
</dbReference>